<dbReference type="Pfam" id="PF05602">
    <property type="entry name" value="CLPTM1"/>
    <property type="match status" value="1"/>
</dbReference>
<evidence type="ECO:0000256" key="5">
    <source>
        <dbReference type="ARBA" id="ARBA00023136"/>
    </source>
</evidence>
<dbReference type="PANTHER" id="PTHR21347:SF0">
    <property type="entry name" value="LIPID SCRAMBLASE CLPTM1L"/>
    <property type="match status" value="1"/>
</dbReference>
<keyword evidence="3 7" id="KW-0812">Transmembrane</keyword>
<feature type="transmembrane region" description="Helical" evidence="7">
    <location>
        <begin position="397"/>
        <end position="416"/>
    </location>
</feature>
<evidence type="ECO:0000256" key="1">
    <source>
        <dbReference type="ARBA" id="ARBA00004141"/>
    </source>
</evidence>
<feature type="compositionally biased region" description="Basic and acidic residues" evidence="6">
    <location>
        <begin position="535"/>
        <end position="544"/>
    </location>
</feature>
<sequence>MAPPAAVVEGGQAPQGRQQQQQQQGGFGLTGIIRMAVFWYFASKLFSPKKPTEPSALINNLFQKSQPLDMWVYLSEHEKFNDFGRESALVWHETNIPYAVWGPESTRTLSLKYHPSEALKNNGSLYAHVFFAHSGYSPDPSDPEYQPHAAFGRTHPVVIYLPKSKADKKKSLLGNSPDSTEGQVTSKVVDDTEDDSKDEGPVEWLSYWKPNITINLVADFTQYPKTGIPPNIAPYMNIDPFTGNYYPTVFFNEFWLLRDKLIALNETVTELPLNLEVGPISMTKWQLFIQIDQSFQIHRNYGSMLEGEADELKRVFLEGNPYLLGVTMIVSLLHSVFDFLAFKNDIQFWNKNKSMEGLSAKTVVIDRTGKIPMLRLRDRESYARNKTKEYDDIAMKYLSYVLFLLVAGFSVYSLMYERHKSWYSWILSSLTSCVYMFGFIMMCPQLFINYKLKSVAHLPWRQMTYKFLNTIIDDLFAFVIKMPTLHRLSVFRDDLIFLIYLYQRWIYPVDKKRVNEFGFGGEEDDQAAESSEVVAAKEEEKKTN</sequence>
<comment type="caution">
    <text evidence="8">The sequence shown here is derived from an EMBL/GenBank/DDBJ whole genome shotgun (WGS) entry which is preliminary data.</text>
</comment>
<dbReference type="EMBL" id="JASCZI010090712">
    <property type="protein sequence ID" value="MED6145428.1"/>
    <property type="molecule type" value="Genomic_DNA"/>
</dbReference>
<gene>
    <name evidence="8" type="ORF">PIB30_025064</name>
</gene>
<evidence type="ECO:0000313" key="9">
    <source>
        <dbReference type="Proteomes" id="UP001341840"/>
    </source>
</evidence>
<evidence type="ECO:0000313" key="8">
    <source>
        <dbReference type="EMBL" id="MED6145428.1"/>
    </source>
</evidence>
<keyword evidence="9" id="KW-1185">Reference proteome</keyword>
<evidence type="ECO:0000256" key="3">
    <source>
        <dbReference type="ARBA" id="ARBA00022692"/>
    </source>
</evidence>
<keyword evidence="4 7" id="KW-1133">Transmembrane helix</keyword>
<comment type="subcellular location">
    <subcellularLocation>
        <location evidence="1">Membrane</location>
        <topology evidence="1">Multi-pass membrane protein</topology>
    </subcellularLocation>
</comment>
<organism evidence="8 9">
    <name type="scientific">Stylosanthes scabra</name>
    <dbReference type="NCBI Taxonomy" id="79078"/>
    <lineage>
        <taxon>Eukaryota</taxon>
        <taxon>Viridiplantae</taxon>
        <taxon>Streptophyta</taxon>
        <taxon>Embryophyta</taxon>
        <taxon>Tracheophyta</taxon>
        <taxon>Spermatophyta</taxon>
        <taxon>Magnoliopsida</taxon>
        <taxon>eudicotyledons</taxon>
        <taxon>Gunneridae</taxon>
        <taxon>Pentapetalae</taxon>
        <taxon>rosids</taxon>
        <taxon>fabids</taxon>
        <taxon>Fabales</taxon>
        <taxon>Fabaceae</taxon>
        <taxon>Papilionoideae</taxon>
        <taxon>50 kb inversion clade</taxon>
        <taxon>dalbergioids sensu lato</taxon>
        <taxon>Dalbergieae</taxon>
        <taxon>Pterocarpus clade</taxon>
        <taxon>Stylosanthes</taxon>
    </lineage>
</organism>
<proteinExistence type="inferred from homology"/>
<dbReference type="InterPro" id="IPR008429">
    <property type="entry name" value="CLPTM1"/>
</dbReference>
<feature type="compositionally biased region" description="Low complexity" evidence="6">
    <location>
        <begin position="10"/>
        <end position="24"/>
    </location>
</feature>
<feature type="region of interest" description="Disordered" evidence="6">
    <location>
        <begin position="1"/>
        <end position="24"/>
    </location>
</feature>
<comment type="similarity">
    <text evidence="2">Belongs to the CLPTM1 family.</text>
</comment>
<feature type="compositionally biased region" description="Polar residues" evidence="6">
    <location>
        <begin position="173"/>
        <end position="186"/>
    </location>
</feature>
<evidence type="ECO:0000256" key="7">
    <source>
        <dbReference type="SAM" id="Phobius"/>
    </source>
</evidence>
<feature type="transmembrane region" description="Helical" evidence="7">
    <location>
        <begin position="422"/>
        <end position="443"/>
    </location>
</feature>
<evidence type="ECO:0000256" key="2">
    <source>
        <dbReference type="ARBA" id="ARBA00009310"/>
    </source>
</evidence>
<dbReference type="Proteomes" id="UP001341840">
    <property type="component" value="Unassembled WGS sequence"/>
</dbReference>
<evidence type="ECO:0000256" key="6">
    <source>
        <dbReference type="SAM" id="MobiDB-lite"/>
    </source>
</evidence>
<name>A0ABU6TC28_9FABA</name>
<reference evidence="8 9" key="1">
    <citation type="journal article" date="2023" name="Plants (Basel)">
        <title>Bridging the Gap: Combining Genomics and Transcriptomics Approaches to Understand Stylosanthes scabra, an Orphan Legume from the Brazilian Caatinga.</title>
        <authorList>
            <person name="Ferreira-Neto J.R.C."/>
            <person name="da Silva M.D."/>
            <person name="Binneck E."/>
            <person name="de Melo N.F."/>
            <person name="da Silva R.H."/>
            <person name="de Melo A.L.T.M."/>
            <person name="Pandolfi V."/>
            <person name="Bustamante F.O."/>
            <person name="Brasileiro-Vidal A.C."/>
            <person name="Benko-Iseppon A.M."/>
        </authorList>
    </citation>
    <scope>NUCLEOTIDE SEQUENCE [LARGE SCALE GENOMIC DNA]</scope>
    <source>
        <tissue evidence="8">Leaves</tissue>
    </source>
</reference>
<dbReference type="PANTHER" id="PTHR21347">
    <property type="entry name" value="CLEFT LIP AND PALATE ASSOCIATED TRANSMEMBRANE PROTEIN-RELATED"/>
    <property type="match status" value="1"/>
</dbReference>
<feature type="transmembrane region" description="Helical" evidence="7">
    <location>
        <begin position="322"/>
        <end position="342"/>
    </location>
</feature>
<feature type="region of interest" description="Disordered" evidence="6">
    <location>
        <begin position="521"/>
        <end position="544"/>
    </location>
</feature>
<evidence type="ECO:0000256" key="4">
    <source>
        <dbReference type="ARBA" id="ARBA00022989"/>
    </source>
</evidence>
<feature type="region of interest" description="Disordered" evidence="6">
    <location>
        <begin position="170"/>
        <end position="199"/>
    </location>
</feature>
<keyword evidence="5 7" id="KW-0472">Membrane</keyword>
<accession>A0ABU6TC28</accession>
<protein>
    <submittedName>
        <fullName evidence="8">Uncharacterized protein</fullName>
    </submittedName>
</protein>